<dbReference type="STRING" id="398673.A0A2P4ZLG4"/>
<evidence type="ECO:0000256" key="3">
    <source>
        <dbReference type="ARBA" id="ARBA00022989"/>
    </source>
</evidence>
<dbReference type="PANTHER" id="PTHR33048">
    <property type="entry name" value="PTH11-LIKE INTEGRAL MEMBRANE PROTEIN (AFU_ORTHOLOGUE AFUA_5G11245)"/>
    <property type="match status" value="1"/>
</dbReference>
<feature type="domain" description="Rhodopsin" evidence="7">
    <location>
        <begin position="25"/>
        <end position="266"/>
    </location>
</feature>
<name>A0A2P4ZLG4_9HYPO</name>
<dbReference type="EMBL" id="JPDN02000020">
    <property type="protein sequence ID" value="PON25133.1"/>
    <property type="molecule type" value="Genomic_DNA"/>
</dbReference>
<evidence type="ECO:0000259" key="7">
    <source>
        <dbReference type="Pfam" id="PF20684"/>
    </source>
</evidence>
<organism evidence="8 9">
    <name type="scientific">Trichoderma gamsii</name>
    <dbReference type="NCBI Taxonomy" id="398673"/>
    <lineage>
        <taxon>Eukaryota</taxon>
        <taxon>Fungi</taxon>
        <taxon>Dikarya</taxon>
        <taxon>Ascomycota</taxon>
        <taxon>Pezizomycotina</taxon>
        <taxon>Sordariomycetes</taxon>
        <taxon>Hypocreomycetidae</taxon>
        <taxon>Hypocreales</taxon>
        <taxon>Hypocreaceae</taxon>
        <taxon>Trichoderma</taxon>
    </lineage>
</organism>
<evidence type="ECO:0000256" key="1">
    <source>
        <dbReference type="ARBA" id="ARBA00004141"/>
    </source>
</evidence>
<keyword evidence="4 6" id="KW-0472">Membrane</keyword>
<feature type="transmembrane region" description="Helical" evidence="6">
    <location>
        <begin position="202"/>
        <end position="221"/>
    </location>
</feature>
<reference evidence="8 9" key="1">
    <citation type="journal article" date="2016" name="Genome Announc.">
        <title>Draft Whole-Genome Sequence of Trichoderma gamsii T6085, a Promising Biocontrol Agent of Fusarium Head Blight on Wheat.</title>
        <authorList>
            <person name="Baroncelli R."/>
            <person name="Zapparata A."/>
            <person name="Piaggeschi G."/>
            <person name="Sarrocco S."/>
            <person name="Vannacci G."/>
        </authorList>
    </citation>
    <scope>NUCLEOTIDE SEQUENCE [LARGE SCALE GENOMIC DNA]</scope>
    <source>
        <strain evidence="8 9">T6085</strain>
    </source>
</reference>
<dbReference type="PANTHER" id="PTHR33048:SF96">
    <property type="entry name" value="INTEGRAL MEMBRANE PROTEIN"/>
    <property type="match status" value="1"/>
</dbReference>
<evidence type="ECO:0000256" key="6">
    <source>
        <dbReference type="SAM" id="Phobius"/>
    </source>
</evidence>
<dbReference type="AlphaFoldDB" id="A0A2P4ZLG4"/>
<dbReference type="InterPro" id="IPR049326">
    <property type="entry name" value="Rhodopsin_dom_fungi"/>
</dbReference>
<feature type="transmembrane region" description="Helical" evidence="6">
    <location>
        <begin position="6"/>
        <end position="29"/>
    </location>
</feature>
<feature type="transmembrane region" description="Helical" evidence="6">
    <location>
        <begin position="82"/>
        <end position="107"/>
    </location>
</feature>
<dbReference type="GO" id="GO:0016020">
    <property type="term" value="C:membrane"/>
    <property type="evidence" value="ECO:0007669"/>
    <property type="project" value="UniProtKB-SubCell"/>
</dbReference>
<keyword evidence="2 6" id="KW-0812">Transmembrane</keyword>
<dbReference type="Proteomes" id="UP000054821">
    <property type="component" value="Unassembled WGS sequence"/>
</dbReference>
<evidence type="ECO:0000256" key="2">
    <source>
        <dbReference type="ARBA" id="ARBA00022692"/>
    </source>
</evidence>
<dbReference type="GeneID" id="36347629"/>
<proteinExistence type="inferred from homology"/>
<evidence type="ECO:0000256" key="4">
    <source>
        <dbReference type="ARBA" id="ARBA00023136"/>
    </source>
</evidence>
<evidence type="ECO:0000313" key="8">
    <source>
        <dbReference type="EMBL" id="PON25133.1"/>
    </source>
</evidence>
<keyword evidence="9" id="KW-1185">Reference proteome</keyword>
<comment type="subcellular location">
    <subcellularLocation>
        <location evidence="1">Membrane</location>
        <topology evidence="1">Multi-pass membrane protein</topology>
    </subcellularLocation>
</comment>
<sequence length="295" mass="32981">MEDRSGQILALNIVFMTVTTIAVSLRVYCRGWIVRSFGIDDHLMVVSWLAFTAYLISQHVGISYGTGKSRDMLSASDNRNALLTWYVCELFYVFCTCVVKVSVGFFLLRVAIDIKHIWILRLSIASTVVFSIAFFFIGVFQCNPISAYWEIYPGIEGYCIPERTIIIMNYVGSCLNCIADWTFGILPAFIVWSLKMPLKTKILVIVLLSFAAIASTATLVRYKYVNTLSEGRNFLFATADIANWSTVEVGVGITAASLATLKPLFRLISYKVGLTNTGLYKKHQRATCPSKTTTI</sequence>
<keyword evidence="3 6" id="KW-1133">Transmembrane helix</keyword>
<feature type="transmembrane region" description="Helical" evidence="6">
    <location>
        <begin position="170"/>
        <end position="190"/>
    </location>
</feature>
<feature type="transmembrane region" description="Helical" evidence="6">
    <location>
        <begin position="119"/>
        <end position="140"/>
    </location>
</feature>
<protein>
    <recommendedName>
        <fullName evidence="7">Rhodopsin domain-containing protein</fullName>
    </recommendedName>
</protein>
<dbReference type="RefSeq" id="XP_024405486.1">
    <property type="nucleotide sequence ID" value="XM_024549824.1"/>
</dbReference>
<evidence type="ECO:0000256" key="5">
    <source>
        <dbReference type="ARBA" id="ARBA00038359"/>
    </source>
</evidence>
<dbReference type="Pfam" id="PF20684">
    <property type="entry name" value="Fung_rhodopsin"/>
    <property type="match status" value="1"/>
</dbReference>
<comment type="caution">
    <text evidence="8">The sequence shown here is derived from an EMBL/GenBank/DDBJ whole genome shotgun (WGS) entry which is preliminary data.</text>
</comment>
<evidence type="ECO:0000313" key="9">
    <source>
        <dbReference type="Proteomes" id="UP000054821"/>
    </source>
</evidence>
<dbReference type="InterPro" id="IPR052337">
    <property type="entry name" value="SAT4-like"/>
</dbReference>
<gene>
    <name evidence="8" type="ORF">TGAM01_v206214</name>
</gene>
<comment type="similarity">
    <text evidence="5">Belongs to the SAT4 family.</text>
</comment>
<feature type="transmembrane region" description="Helical" evidence="6">
    <location>
        <begin position="41"/>
        <end position="62"/>
    </location>
</feature>
<accession>A0A2P4ZLG4</accession>